<keyword evidence="4" id="KW-0663">Pyridoxal phosphate</keyword>
<evidence type="ECO:0000256" key="2">
    <source>
        <dbReference type="ARBA" id="ARBA00009320"/>
    </source>
</evidence>
<evidence type="ECO:0000256" key="4">
    <source>
        <dbReference type="ARBA" id="ARBA00022898"/>
    </source>
</evidence>
<dbReference type="InterPro" id="IPR001544">
    <property type="entry name" value="Aminotrans_IV"/>
</dbReference>
<dbReference type="RefSeq" id="WP_348944308.1">
    <property type="nucleotide sequence ID" value="NZ_CP157355.1"/>
</dbReference>
<evidence type="ECO:0000256" key="1">
    <source>
        <dbReference type="ARBA" id="ARBA00001933"/>
    </source>
</evidence>
<dbReference type="EMBL" id="CP157355">
    <property type="protein sequence ID" value="XBL99932.1"/>
    <property type="molecule type" value="Genomic_DNA"/>
</dbReference>
<dbReference type="GO" id="GO:0008696">
    <property type="term" value="F:4-amino-4-deoxychorismate lyase activity"/>
    <property type="evidence" value="ECO:0007669"/>
    <property type="project" value="UniProtKB-EC"/>
</dbReference>
<keyword evidence="6 10" id="KW-0456">Lyase</keyword>
<dbReference type="InterPro" id="IPR017824">
    <property type="entry name" value="Aminodeoxychorismate_lyase_IV"/>
</dbReference>
<comment type="subunit">
    <text evidence="3">Homodimer.</text>
</comment>
<dbReference type="Pfam" id="PF01063">
    <property type="entry name" value="Aminotran_4"/>
    <property type="match status" value="1"/>
</dbReference>
<keyword evidence="5" id="KW-0289">Folate biosynthesis</keyword>
<dbReference type="InterPro" id="IPR036038">
    <property type="entry name" value="Aminotransferase-like"/>
</dbReference>
<dbReference type="GO" id="GO:0005829">
    <property type="term" value="C:cytosol"/>
    <property type="evidence" value="ECO:0007669"/>
    <property type="project" value="TreeGrafter"/>
</dbReference>
<dbReference type="GO" id="GO:0008153">
    <property type="term" value="P:4-aminobenzoate biosynthetic process"/>
    <property type="evidence" value="ECO:0007669"/>
    <property type="project" value="TreeGrafter"/>
</dbReference>
<dbReference type="FunFam" id="3.20.10.10:FF:000002">
    <property type="entry name" value="D-alanine aminotransferase"/>
    <property type="match status" value="1"/>
</dbReference>
<evidence type="ECO:0000256" key="5">
    <source>
        <dbReference type="ARBA" id="ARBA00022909"/>
    </source>
</evidence>
<reference evidence="10" key="1">
    <citation type="submission" date="2024-05" db="EMBL/GenBank/DDBJ databases">
        <authorList>
            <person name="Yang L."/>
            <person name="Pan L."/>
        </authorList>
    </citation>
    <scope>NUCLEOTIDE SEQUENCE</scope>
    <source>
        <strain evidence="10">FCG-7</strain>
    </source>
</reference>
<dbReference type="GO" id="GO:0030170">
    <property type="term" value="F:pyridoxal phosphate binding"/>
    <property type="evidence" value="ECO:0007669"/>
    <property type="project" value="InterPro"/>
</dbReference>
<protein>
    <recommendedName>
        <fullName evidence="8">aminodeoxychorismate lyase</fullName>
        <ecNumber evidence="8">4.1.3.38</ecNumber>
    </recommendedName>
</protein>
<evidence type="ECO:0000256" key="6">
    <source>
        <dbReference type="ARBA" id="ARBA00023239"/>
    </source>
</evidence>
<organism evidence="10">
    <name type="scientific">Chitinibacter mangrovi</name>
    <dbReference type="NCBI Taxonomy" id="3153927"/>
    <lineage>
        <taxon>Bacteria</taxon>
        <taxon>Pseudomonadati</taxon>
        <taxon>Pseudomonadota</taxon>
        <taxon>Betaproteobacteria</taxon>
        <taxon>Neisseriales</taxon>
        <taxon>Chitinibacteraceae</taxon>
        <taxon>Chitinibacter</taxon>
    </lineage>
</organism>
<dbReference type="EC" id="4.1.3.38" evidence="8"/>
<comment type="pathway">
    <text evidence="7">Cofactor biosynthesis; tetrahydrofolate biosynthesis; 4-aminobenzoate from chorismate: step 2/2.</text>
</comment>
<dbReference type="InterPro" id="IPR043132">
    <property type="entry name" value="BCAT-like_C"/>
</dbReference>
<proteinExistence type="inferred from homology"/>
<dbReference type="InterPro" id="IPR043131">
    <property type="entry name" value="BCAT-like_N"/>
</dbReference>
<dbReference type="KEGG" id="cmav:ABHF33_12780"/>
<dbReference type="AlphaFoldDB" id="A0AAU7F884"/>
<accession>A0AAU7F884</accession>
<dbReference type="SUPFAM" id="SSF56752">
    <property type="entry name" value="D-aminoacid aminotransferase-like PLP-dependent enzymes"/>
    <property type="match status" value="1"/>
</dbReference>
<evidence type="ECO:0000256" key="8">
    <source>
        <dbReference type="ARBA" id="ARBA00035676"/>
    </source>
</evidence>
<dbReference type="PANTHER" id="PTHR42743">
    <property type="entry name" value="AMINO-ACID AMINOTRANSFERASE"/>
    <property type="match status" value="1"/>
</dbReference>
<comment type="catalytic activity">
    <reaction evidence="9">
        <text>4-amino-4-deoxychorismate = 4-aminobenzoate + pyruvate + H(+)</text>
        <dbReference type="Rhea" id="RHEA:16201"/>
        <dbReference type="ChEBI" id="CHEBI:15361"/>
        <dbReference type="ChEBI" id="CHEBI:15378"/>
        <dbReference type="ChEBI" id="CHEBI:17836"/>
        <dbReference type="ChEBI" id="CHEBI:58406"/>
        <dbReference type="EC" id="4.1.3.38"/>
    </reaction>
</comment>
<evidence type="ECO:0000256" key="9">
    <source>
        <dbReference type="ARBA" id="ARBA00049529"/>
    </source>
</evidence>
<comment type="cofactor">
    <cofactor evidence="1">
        <name>pyridoxal 5'-phosphate</name>
        <dbReference type="ChEBI" id="CHEBI:597326"/>
    </cofactor>
</comment>
<sequence>MSVVTKLVNGQPAETINLADRGLQFGDGVFRTIKVMNGEPIWWARHYAKLARDCAQIGIVAPSEATLLADIEQLKPNNHTLKIMVTRGETARGYVAPADLPPNRIVQIAPLPAYSPDLATQGVTLRTSSTRASWQPALAGIKHLNRLENILARREWSDPGIFDGLMFDRDDHLIEGVMSNVLVLIDGVLCTPDLSESGVAGVCRDMTLLAAARLGIPTAVCQIRREQLSTATALWVCNSLAGLLPVVALDDWRWPVSALQRDLRTTLFAMKDE</sequence>
<dbReference type="CDD" id="cd01559">
    <property type="entry name" value="ADCL_like"/>
    <property type="match status" value="1"/>
</dbReference>
<comment type="similarity">
    <text evidence="2">Belongs to the class-IV pyridoxal-phosphate-dependent aminotransferase family.</text>
</comment>
<evidence type="ECO:0000256" key="7">
    <source>
        <dbReference type="ARBA" id="ARBA00035633"/>
    </source>
</evidence>
<evidence type="ECO:0000256" key="3">
    <source>
        <dbReference type="ARBA" id="ARBA00011738"/>
    </source>
</evidence>
<name>A0AAU7F884_9NEIS</name>
<dbReference type="PANTHER" id="PTHR42743:SF2">
    <property type="entry name" value="AMINODEOXYCHORISMATE LYASE"/>
    <property type="match status" value="1"/>
</dbReference>
<dbReference type="NCBIfam" id="TIGR03461">
    <property type="entry name" value="pabC_Proteo"/>
    <property type="match status" value="1"/>
</dbReference>
<dbReference type="GO" id="GO:0046656">
    <property type="term" value="P:folic acid biosynthetic process"/>
    <property type="evidence" value="ECO:0007669"/>
    <property type="project" value="UniProtKB-KW"/>
</dbReference>
<gene>
    <name evidence="10" type="primary">pabC</name>
    <name evidence="10" type="ORF">ABHF33_12780</name>
</gene>
<dbReference type="Gene3D" id="3.20.10.10">
    <property type="entry name" value="D-amino Acid Aminotransferase, subunit A, domain 2"/>
    <property type="match status" value="1"/>
</dbReference>
<evidence type="ECO:0000313" key="10">
    <source>
        <dbReference type="EMBL" id="XBL99932.1"/>
    </source>
</evidence>
<dbReference type="Gene3D" id="3.30.470.10">
    <property type="match status" value="1"/>
</dbReference>
<dbReference type="InterPro" id="IPR050571">
    <property type="entry name" value="Class-IV_PLP-Dep_Aminotrnsfr"/>
</dbReference>